<protein>
    <submittedName>
        <fullName evidence="1">Uncharacterized protein</fullName>
    </submittedName>
</protein>
<gene>
    <name evidence="1" type="ORF">M5K25_015872</name>
</gene>
<keyword evidence="2" id="KW-1185">Reference proteome</keyword>
<dbReference type="Proteomes" id="UP001552299">
    <property type="component" value="Unassembled WGS sequence"/>
</dbReference>
<sequence>MHSEFAYGVKICEDNGDDDIECSHHLHFYLPTVVVRYGGIRRAPCACLLVEDRVCCSSMMSDRKSQPEATIFLFLARFFALNPVNLPNYRISLIRGSNQSGQGTGSKIL</sequence>
<accession>A0ABD0URF5</accession>
<organism evidence="1 2">
    <name type="scientific">Dendrobium thyrsiflorum</name>
    <name type="common">Pinecone-like raceme dendrobium</name>
    <name type="synonym">Orchid</name>
    <dbReference type="NCBI Taxonomy" id="117978"/>
    <lineage>
        <taxon>Eukaryota</taxon>
        <taxon>Viridiplantae</taxon>
        <taxon>Streptophyta</taxon>
        <taxon>Embryophyta</taxon>
        <taxon>Tracheophyta</taxon>
        <taxon>Spermatophyta</taxon>
        <taxon>Magnoliopsida</taxon>
        <taxon>Liliopsida</taxon>
        <taxon>Asparagales</taxon>
        <taxon>Orchidaceae</taxon>
        <taxon>Epidendroideae</taxon>
        <taxon>Malaxideae</taxon>
        <taxon>Dendrobiinae</taxon>
        <taxon>Dendrobium</taxon>
    </lineage>
</organism>
<proteinExistence type="predicted"/>
<dbReference type="EMBL" id="JANQDX010000012">
    <property type="protein sequence ID" value="KAL0915454.1"/>
    <property type="molecule type" value="Genomic_DNA"/>
</dbReference>
<name>A0ABD0URF5_DENTH</name>
<comment type="caution">
    <text evidence="1">The sequence shown here is derived from an EMBL/GenBank/DDBJ whole genome shotgun (WGS) entry which is preliminary data.</text>
</comment>
<evidence type="ECO:0000313" key="1">
    <source>
        <dbReference type="EMBL" id="KAL0915454.1"/>
    </source>
</evidence>
<evidence type="ECO:0000313" key="2">
    <source>
        <dbReference type="Proteomes" id="UP001552299"/>
    </source>
</evidence>
<reference evidence="1 2" key="1">
    <citation type="journal article" date="2024" name="Plant Biotechnol. J.">
        <title>Dendrobium thyrsiflorum genome and its molecular insights into genes involved in important horticultural traits.</title>
        <authorList>
            <person name="Chen B."/>
            <person name="Wang J.Y."/>
            <person name="Zheng P.J."/>
            <person name="Li K.L."/>
            <person name="Liang Y.M."/>
            <person name="Chen X.F."/>
            <person name="Zhang C."/>
            <person name="Zhao X."/>
            <person name="He X."/>
            <person name="Zhang G.Q."/>
            <person name="Liu Z.J."/>
            <person name="Xu Q."/>
        </authorList>
    </citation>
    <scope>NUCLEOTIDE SEQUENCE [LARGE SCALE GENOMIC DNA]</scope>
    <source>
        <strain evidence="1">GZMU011</strain>
    </source>
</reference>
<dbReference type="AlphaFoldDB" id="A0ABD0URF5"/>